<evidence type="ECO:0000313" key="9">
    <source>
        <dbReference type="EMBL" id="TQL16557.1"/>
    </source>
</evidence>
<dbReference type="Gene3D" id="1.20.1250.20">
    <property type="entry name" value="MFS general substrate transporter like domains"/>
    <property type="match status" value="2"/>
</dbReference>
<feature type="transmembrane region" description="Helical" evidence="7">
    <location>
        <begin position="86"/>
        <end position="105"/>
    </location>
</feature>
<proteinExistence type="predicted"/>
<feature type="domain" description="Major facilitator superfamily (MFS) profile" evidence="8">
    <location>
        <begin position="20"/>
        <end position="468"/>
    </location>
</feature>
<protein>
    <submittedName>
        <fullName evidence="9">Putative MFS family arabinose efflux permease</fullName>
    </submittedName>
</protein>
<dbReference type="InterPro" id="IPR011701">
    <property type="entry name" value="MFS"/>
</dbReference>
<feature type="transmembrane region" description="Helical" evidence="7">
    <location>
        <begin position="444"/>
        <end position="472"/>
    </location>
</feature>
<dbReference type="PANTHER" id="PTHR42718:SF46">
    <property type="entry name" value="BLR6921 PROTEIN"/>
    <property type="match status" value="1"/>
</dbReference>
<evidence type="ECO:0000256" key="4">
    <source>
        <dbReference type="ARBA" id="ARBA00022692"/>
    </source>
</evidence>
<dbReference type="EMBL" id="VFOF01000001">
    <property type="protein sequence ID" value="TQL16557.1"/>
    <property type="molecule type" value="Genomic_DNA"/>
</dbReference>
<feature type="transmembrane region" description="Helical" evidence="7">
    <location>
        <begin position="111"/>
        <end position="132"/>
    </location>
</feature>
<evidence type="ECO:0000313" key="10">
    <source>
        <dbReference type="Proteomes" id="UP000316887"/>
    </source>
</evidence>
<feature type="transmembrane region" description="Helical" evidence="7">
    <location>
        <begin position="273"/>
        <end position="294"/>
    </location>
</feature>
<feature type="transmembrane region" description="Helical" evidence="7">
    <location>
        <begin position="174"/>
        <end position="195"/>
    </location>
</feature>
<feature type="transmembrane region" description="Helical" evidence="7">
    <location>
        <begin position="54"/>
        <end position="74"/>
    </location>
</feature>
<evidence type="ECO:0000256" key="3">
    <source>
        <dbReference type="ARBA" id="ARBA00022475"/>
    </source>
</evidence>
<evidence type="ECO:0000256" key="7">
    <source>
        <dbReference type="SAM" id="Phobius"/>
    </source>
</evidence>
<keyword evidence="2" id="KW-0813">Transport</keyword>
<dbReference type="GO" id="GO:0022857">
    <property type="term" value="F:transmembrane transporter activity"/>
    <property type="evidence" value="ECO:0007669"/>
    <property type="project" value="InterPro"/>
</dbReference>
<evidence type="ECO:0000256" key="5">
    <source>
        <dbReference type="ARBA" id="ARBA00022989"/>
    </source>
</evidence>
<organism evidence="9 10">
    <name type="scientific">Zymomonas mobilis</name>
    <dbReference type="NCBI Taxonomy" id="542"/>
    <lineage>
        <taxon>Bacteria</taxon>
        <taxon>Pseudomonadati</taxon>
        <taxon>Pseudomonadota</taxon>
        <taxon>Alphaproteobacteria</taxon>
        <taxon>Sphingomonadales</taxon>
        <taxon>Zymomonadaceae</taxon>
        <taxon>Zymomonas</taxon>
    </lineage>
</organism>
<keyword evidence="4 7" id="KW-0812">Transmembrane</keyword>
<feature type="transmembrane region" description="Helical" evidence="7">
    <location>
        <begin position="334"/>
        <end position="358"/>
    </location>
</feature>
<dbReference type="InterPro" id="IPR020846">
    <property type="entry name" value="MFS_dom"/>
</dbReference>
<accession>A0A542VZ00</accession>
<reference evidence="9 10" key="1">
    <citation type="submission" date="2019-06" db="EMBL/GenBank/DDBJ databases">
        <title>Genome sequencing of Zymomonas mobilis strains for genetic engineering and biofuel applications.</title>
        <authorList>
            <person name="Teravest M."/>
        </authorList>
    </citation>
    <scope>NUCLEOTIDE SEQUENCE [LARGE SCALE GENOMIC DNA]</scope>
    <source>
        <strain evidence="9 10">AN0101</strain>
    </source>
</reference>
<dbReference type="PANTHER" id="PTHR42718">
    <property type="entry name" value="MAJOR FACILITATOR SUPERFAMILY MULTIDRUG TRANSPORTER MFSC"/>
    <property type="match status" value="1"/>
</dbReference>
<comment type="subcellular location">
    <subcellularLocation>
        <location evidence="1">Cell membrane</location>
        <topology evidence="1">Multi-pass membrane protein</topology>
    </subcellularLocation>
</comment>
<comment type="caution">
    <text evidence="9">The sequence shown here is derived from an EMBL/GenBank/DDBJ whole genome shotgun (WGS) entry which is preliminary data.</text>
</comment>
<dbReference type="RefSeq" id="WP_141918882.1">
    <property type="nucleotide sequence ID" value="NZ_VFOF01000001.1"/>
</dbReference>
<dbReference type="InterPro" id="IPR036259">
    <property type="entry name" value="MFS_trans_sf"/>
</dbReference>
<evidence type="ECO:0000256" key="6">
    <source>
        <dbReference type="ARBA" id="ARBA00023136"/>
    </source>
</evidence>
<keyword evidence="6 7" id="KW-0472">Membrane</keyword>
<sequence>MTSPNPKSGFLTPDRYLFLLSLLVAGTSFMENLDGSIIVTALPAMSKSFSVPPIDLNIGVSAYLMTLGIFIPVSGWIADRFGIRRIFTLAITIFTLGSVLCGMSSGLVEFVLLRIMQGIGGAMMIPVGRLAVLRNLPKEKLVKTMATLIWPALAAPMLGPVLGGLIVTHTTWRWIFYLNLPLGLIAIVSALLLAPKSGEVEAPPFDWPGFLLTSFSLFFVMAAIEMGAQPEPQWATIGGMTAFGGLLMALGYRHLNQAAYPMINLKTLGIQSFSVSIFGGSIFRISISATPFLLPLMFQIGFGLSPFLSGSLLTAIFAGNLLMKPFTTYFIERFGFRPILIWNNILCSLSILACVFLSPQYQWLIIFVLFTSGVFRSLQFTAIVTLAYSEVPKELMSTANTLFSTLVQISLGLGVTVGAIALRLSHGLVGWFNLGQQPDLPFRIALVMVTIFSCFGLIDAIKLSPTAGLTLLKDKKNRRKA</sequence>
<feature type="transmembrane region" description="Helical" evidence="7">
    <location>
        <begin position="144"/>
        <end position="168"/>
    </location>
</feature>
<evidence type="ECO:0000256" key="2">
    <source>
        <dbReference type="ARBA" id="ARBA00022448"/>
    </source>
</evidence>
<feature type="transmembrane region" description="Helical" evidence="7">
    <location>
        <begin position="207"/>
        <end position="228"/>
    </location>
</feature>
<feature type="transmembrane region" description="Helical" evidence="7">
    <location>
        <begin position="234"/>
        <end position="252"/>
    </location>
</feature>
<dbReference type="Proteomes" id="UP000316887">
    <property type="component" value="Unassembled WGS sequence"/>
</dbReference>
<feature type="transmembrane region" description="Helical" evidence="7">
    <location>
        <begin position="300"/>
        <end position="322"/>
    </location>
</feature>
<keyword evidence="3" id="KW-1003">Cell membrane</keyword>
<evidence type="ECO:0000256" key="1">
    <source>
        <dbReference type="ARBA" id="ARBA00004651"/>
    </source>
</evidence>
<feature type="transmembrane region" description="Helical" evidence="7">
    <location>
        <begin position="401"/>
        <end position="424"/>
    </location>
</feature>
<dbReference type="PROSITE" id="PS50850">
    <property type="entry name" value="MFS"/>
    <property type="match status" value="1"/>
</dbReference>
<dbReference type="AlphaFoldDB" id="A0A542VZ00"/>
<dbReference type="GO" id="GO:0005886">
    <property type="term" value="C:plasma membrane"/>
    <property type="evidence" value="ECO:0007669"/>
    <property type="project" value="UniProtKB-SubCell"/>
</dbReference>
<keyword evidence="5 7" id="KW-1133">Transmembrane helix</keyword>
<evidence type="ECO:0000259" key="8">
    <source>
        <dbReference type="PROSITE" id="PS50850"/>
    </source>
</evidence>
<feature type="transmembrane region" description="Helical" evidence="7">
    <location>
        <begin position="364"/>
        <end position="389"/>
    </location>
</feature>
<gene>
    <name evidence="9" type="ORF">FBY58_0093</name>
</gene>
<dbReference type="OrthoDB" id="9812221at2"/>
<dbReference type="SUPFAM" id="SSF103473">
    <property type="entry name" value="MFS general substrate transporter"/>
    <property type="match status" value="1"/>
</dbReference>
<name>A0A542VZ00_ZYMMB</name>
<dbReference type="Pfam" id="PF07690">
    <property type="entry name" value="MFS_1"/>
    <property type="match status" value="1"/>
</dbReference>